<dbReference type="GO" id="GO:0046983">
    <property type="term" value="F:protein dimerization activity"/>
    <property type="evidence" value="ECO:0007669"/>
    <property type="project" value="InterPro"/>
</dbReference>
<sequence>TIEAVEINDDYPTSNDFLFSRRRMSNKRKYTKYTNTIESELEQYESESSEGEPFEEFITDNERNGILYWESLLKKFPTLSKMAHDYLSIKPSSVSSEKAFSKAGFTITNDRATLSENTVSSMILMHLWLVKSQKKFSPLKDLP</sequence>
<dbReference type="PANTHER" id="PTHR47611">
    <property type="entry name" value="HAT DIMERISATION DOMAIN, C-TERMINAL"/>
    <property type="match status" value="1"/>
</dbReference>
<keyword evidence="3" id="KW-1185">Reference proteome</keyword>
<dbReference type="OrthoDB" id="3270175at2759"/>
<dbReference type="SUPFAM" id="SSF53098">
    <property type="entry name" value="Ribonuclease H-like"/>
    <property type="match status" value="1"/>
</dbReference>
<proteinExistence type="predicted"/>
<dbReference type="Pfam" id="PF05699">
    <property type="entry name" value="Dimer_Tnp_hAT"/>
    <property type="match status" value="1"/>
</dbReference>
<protein>
    <submittedName>
        <fullName evidence="2">20662_t:CDS:1</fullName>
    </submittedName>
</protein>
<dbReference type="Proteomes" id="UP000789759">
    <property type="component" value="Unassembled WGS sequence"/>
</dbReference>
<dbReference type="InterPro" id="IPR008906">
    <property type="entry name" value="HATC_C_dom"/>
</dbReference>
<reference evidence="2" key="1">
    <citation type="submission" date="2021-06" db="EMBL/GenBank/DDBJ databases">
        <authorList>
            <person name="Kallberg Y."/>
            <person name="Tangrot J."/>
            <person name="Rosling A."/>
        </authorList>
    </citation>
    <scope>NUCLEOTIDE SEQUENCE</scope>
    <source>
        <strain evidence="2">FL966</strain>
    </source>
</reference>
<feature type="domain" description="HAT C-terminal dimerisation" evidence="1">
    <location>
        <begin position="40"/>
        <end position="129"/>
    </location>
</feature>
<evidence type="ECO:0000313" key="3">
    <source>
        <dbReference type="Proteomes" id="UP000789759"/>
    </source>
</evidence>
<evidence type="ECO:0000313" key="2">
    <source>
        <dbReference type="EMBL" id="CAG8746837.1"/>
    </source>
</evidence>
<dbReference type="InterPro" id="IPR012337">
    <property type="entry name" value="RNaseH-like_sf"/>
</dbReference>
<accession>A0A9N9NNK3</accession>
<comment type="caution">
    <text evidence="2">The sequence shown here is derived from an EMBL/GenBank/DDBJ whole genome shotgun (WGS) entry which is preliminary data.</text>
</comment>
<dbReference type="PANTHER" id="PTHR47611:SF1">
    <property type="entry name" value="CCHC-TYPE DOMAIN-CONTAINING PROTEIN"/>
    <property type="match status" value="1"/>
</dbReference>
<dbReference type="EMBL" id="CAJVQA010017089">
    <property type="protein sequence ID" value="CAG8746837.1"/>
    <property type="molecule type" value="Genomic_DNA"/>
</dbReference>
<feature type="non-terminal residue" evidence="2">
    <location>
        <position position="1"/>
    </location>
</feature>
<evidence type="ECO:0000259" key="1">
    <source>
        <dbReference type="Pfam" id="PF05699"/>
    </source>
</evidence>
<name>A0A9N9NNK3_9GLOM</name>
<organism evidence="2 3">
    <name type="scientific">Cetraspora pellucida</name>
    <dbReference type="NCBI Taxonomy" id="1433469"/>
    <lineage>
        <taxon>Eukaryota</taxon>
        <taxon>Fungi</taxon>
        <taxon>Fungi incertae sedis</taxon>
        <taxon>Mucoromycota</taxon>
        <taxon>Glomeromycotina</taxon>
        <taxon>Glomeromycetes</taxon>
        <taxon>Diversisporales</taxon>
        <taxon>Gigasporaceae</taxon>
        <taxon>Cetraspora</taxon>
    </lineage>
</organism>
<gene>
    <name evidence="2" type="ORF">CPELLU_LOCUS14441</name>
</gene>
<dbReference type="AlphaFoldDB" id="A0A9N9NNK3"/>